<gene>
    <name evidence="2" type="ORF">SARC_05625</name>
</gene>
<dbReference type="Proteomes" id="UP000054560">
    <property type="component" value="Unassembled WGS sequence"/>
</dbReference>
<keyword evidence="3" id="KW-1185">Reference proteome</keyword>
<dbReference type="AlphaFoldDB" id="A0A0L0FZQ3"/>
<accession>A0A0L0FZQ3</accession>
<proteinExistence type="predicted"/>
<organism evidence="2 3">
    <name type="scientific">Sphaeroforma arctica JP610</name>
    <dbReference type="NCBI Taxonomy" id="667725"/>
    <lineage>
        <taxon>Eukaryota</taxon>
        <taxon>Ichthyosporea</taxon>
        <taxon>Ichthyophonida</taxon>
        <taxon>Sphaeroforma</taxon>
    </lineage>
</organism>
<reference evidence="2 3" key="1">
    <citation type="submission" date="2011-02" db="EMBL/GenBank/DDBJ databases">
        <title>The Genome Sequence of Sphaeroforma arctica JP610.</title>
        <authorList>
            <consortium name="The Broad Institute Genome Sequencing Platform"/>
            <person name="Russ C."/>
            <person name="Cuomo C."/>
            <person name="Young S.K."/>
            <person name="Zeng Q."/>
            <person name="Gargeya S."/>
            <person name="Alvarado L."/>
            <person name="Berlin A."/>
            <person name="Chapman S.B."/>
            <person name="Chen Z."/>
            <person name="Freedman E."/>
            <person name="Gellesch M."/>
            <person name="Goldberg J."/>
            <person name="Griggs A."/>
            <person name="Gujja S."/>
            <person name="Heilman E."/>
            <person name="Heiman D."/>
            <person name="Howarth C."/>
            <person name="Mehta T."/>
            <person name="Neiman D."/>
            <person name="Pearson M."/>
            <person name="Roberts A."/>
            <person name="Saif S."/>
            <person name="Shea T."/>
            <person name="Shenoy N."/>
            <person name="Sisk P."/>
            <person name="Stolte C."/>
            <person name="Sykes S."/>
            <person name="White J."/>
            <person name="Yandava C."/>
            <person name="Burger G."/>
            <person name="Gray M.W."/>
            <person name="Holland P.W.H."/>
            <person name="King N."/>
            <person name="Lang F.B.F."/>
            <person name="Roger A.J."/>
            <person name="Ruiz-Trillo I."/>
            <person name="Haas B."/>
            <person name="Nusbaum C."/>
            <person name="Birren B."/>
        </authorList>
    </citation>
    <scope>NUCLEOTIDE SEQUENCE [LARGE SCALE GENOMIC DNA]</scope>
    <source>
        <strain evidence="2 3">JP610</strain>
    </source>
</reference>
<dbReference type="GeneID" id="25906129"/>
<evidence type="ECO:0000313" key="3">
    <source>
        <dbReference type="Proteomes" id="UP000054560"/>
    </source>
</evidence>
<evidence type="ECO:0000313" key="2">
    <source>
        <dbReference type="EMBL" id="KNC82074.1"/>
    </source>
</evidence>
<evidence type="ECO:0000256" key="1">
    <source>
        <dbReference type="SAM" id="MobiDB-lite"/>
    </source>
</evidence>
<sequence length="92" mass="10069">MISSKISSASDINALIPIFGAAEEAQWEGNYPPLRKQSETDSDSSNSELQYQHAYTVIQKARDLDAGSVPDDLFESISSLVEEAEAESDDEE</sequence>
<dbReference type="RefSeq" id="XP_014155976.1">
    <property type="nucleotide sequence ID" value="XM_014300501.1"/>
</dbReference>
<name>A0A0L0FZQ3_9EUKA</name>
<protein>
    <submittedName>
        <fullName evidence="2">Uncharacterized protein</fullName>
    </submittedName>
</protein>
<dbReference type="EMBL" id="KQ241962">
    <property type="protein sequence ID" value="KNC82074.1"/>
    <property type="molecule type" value="Genomic_DNA"/>
</dbReference>
<feature type="region of interest" description="Disordered" evidence="1">
    <location>
        <begin position="30"/>
        <end position="50"/>
    </location>
</feature>